<keyword evidence="2 7" id="KW-0805">Transcription regulation</keyword>
<dbReference type="Proteomes" id="UP000535406">
    <property type="component" value="Unassembled WGS sequence"/>
</dbReference>
<evidence type="ECO:0000259" key="10">
    <source>
        <dbReference type="PROSITE" id="PS00716"/>
    </source>
</evidence>
<dbReference type="GO" id="GO:0005737">
    <property type="term" value="C:cytoplasm"/>
    <property type="evidence" value="ECO:0007669"/>
    <property type="project" value="UniProtKB-SubCell"/>
</dbReference>
<dbReference type="PANTHER" id="PTHR30376:SF3">
    <property type="entry name" value="RNA POLYMERASE SIGMA FACTOR RPOH"/>
    <property type="match status" value="1"/>
</dbReference>
<dbReference type="InterPro" id="IPR009042">
    <property type="entry name" value="RNA_pol_sigma70_r1_2"/>
</dbReference>
<dbReference type="PROSITE" id="PS00716">
    <property type="entry name" value="SIGMA70_2"/>
    <property type="match status" value="1"/>
</dbReference>
<comment type="similarity">
    <text evidence="7">Belongs to the sigma-70 factor family. RpoH subfamily.</text>
</comment>
<dbReference type="Pfam" id="PF00140">
    <property type="entry name" value="Sigma70_r1_2"/>
    <property type="match status" value="1"/>
</dbReference>
<dbReference type="InterPro" id="IPR050813">
    <property type="entry name" value="Sigma-70_Factor"/>
</dbReference>
<feature type="DNA-binding region" description="H-T-H motif" evidence="7">
    <location>
        <begin position="255"/>
        <end position="274"/>
    </location>
</feature>
<keyword evidence="6 7" id="KW-0804">Transcription</keyword>
<dbReference type="InterPro" id="IPR007627">
    <property type="entry name" value="RNA_pol_sigma70_r2"/>
</dbReference>
<gene>
    <name evidence="7" type="primary">rpoH</name>
    <name evidence="11" type="ORF">HNQ66_002257</name>
</gene>
<dbReference type="PANTHER" id="PTHR30376">
    <property type="entry name" value="SIGMA FACTOR RPOH HEAT SHOCK RELATED"/>
    <property type="match status" value="1"/>
</dbReference>
<comment type="caution">
    <text evidence="11">The sequence shown here is derived from an EMBL/GenBank/DDBJ whole genome shotgun (WGS) entry which is preliminary data.</text>
</comment>
<reference evidence="11 12" key="1">
    <citation type="submission" date="2020-08" db="EMBL/GenBank/DDBJ databases">
        <title>Genomic Encyclopedia of Type Strains, Phase IV (KMG-IV): sequencing the most valuable type-strain genomes for metagenomic binning, comparative biology and taxonomic classification.</title>
        <authorList>
            <person name="Goeker M."/>
        </authorList>
    </citation>
    <scope>NUCLEOTIDE SEQUENCE [LARGE SCALE GENOMIC DNA]</scope>
    <source>
        <strain evidence="11 12">DSM 21319</strain>
    </source>
</reference>
<dbReference type="NCBIfam" id="NF005143">
    <property type="entry name" value="PRK06596.1"/>
    <property type="match status" value="1"/>
</dbReference>
<dbReference type="NCBIfam" id="TIGR02392">
    <property type="entry name" value="rpoH_proteo"/>
    <property type="match status" value="1"/>
</dbReference>
<comment type="subunit">
    <text evidence="7">Interacts with the RNA polymerase core enzyme.</text>
</comment>
<dbReference type="EMBL" id="JACHIK010000006">
    <property type="protein sequence ID" value="MBB5042859.1"/>
    <property type="molecule type" value="Genomic_DNA"/>
</dbReference>
<feature type="short sequence motif" description="Interaction with polymerase core subunit RpoC" evidence="7">
    <location>
        <begin position="77"/>
        <end position="80"/>
    </location>
</feature>
<dbReference type="InterPro" id="IPR013324">
    <property type="entry name" value="RNA_pol_sigma_r3/r4-like"/>
</dbReference>
<dbReference type="GO" id="GO:0016987">
    <property type="term" value="F:sigma factor activity"/>
    <property type="evidence" value="ECO:0007669"/>
    <property type="project" value="UniProtKB-UniRule"/>
</dbReference>
<dbReference type="Gene3D" id="1.20.140.160">
    <property type="match status" value="1"/>
</dbReference>
<evidence type="ECO:0000256" key="7">
    <source>
        <dbReference type="HAMAP-Rule" id="MF_00961"/>
    </source>
</evidence>
<dbReference type="InterPro" id="IPR012759">
    <property type="entry name" value="RNA_pol_sigma_RpoH_proteobac"/>
</dbReference>
<keyword evidence="3 7" id="KW-0346">Stress response</keyword>
<evidence type="ECO:0000313" key="11">
    <source>
        <dbReference type="EMBL" id="MBB5042859.1"/>
    </source>
</evidence>
<evidence type="ECO:0000313" key="12">
    <source>
        <dbReference type="Proteomes" id="UP000535406"/>
    </source>
</evidence>
<keyword evidence="12" id="KW-1185">Reference proteome</keyword>
<dbReference type="CDD" id="cd06171">
    <property type="entry name" value="Sigma70_r4"/>
    <property type="match status" value="1"/>
</dbReference>
<dbReference type="GO" id="GO:0003677">
    <property type="term" value="F:DNA binding"/>
    <property type="evidence" value="ECO:0007669"/>
    <property type="project" value="UniProtKB-UniRule"/>
</dbReference>
<evidence type="ECO:0000256" key="1">
    <source>
        <dbReference type="ARBA" id="ARBA00022490"/>
    </source>
</evidence>
<comment type="function">
    <text evidence="7">Sigma factors are initiation factors that promote the attachment of RNA polymerase to specific initiation sites and are then released. This sigma factor is involved in regulation of expression of heat shock genes.</text>
</comment>
<evidence type="ECO:0000256" key="4">
    <source>
        <dbReference type="ARBA" id="ARBA00023082"/>
    </source>
</evidence>
<proteinExistence type="inferred from homology"/>
<evidence type="ECO:0000259" key="9">
    <source>
        <dbReference type="PROSITE" id="PS00715"/>
    </source>
</evidence>
<evidence type="ECO:0000256" key="8">
    <source>
        <dbReference type="NCBIfam" id="TIGR02392"/>
    </source>
</evidence>
<dbReference type="SUPFAM" id="SSF88659">
    <property type="entry name" value="Sigma3 and sigma4 domains of RNA polymerase sigma factors"/>
    <property type="match status" value="1"/>
</dbReference>
<dbReference type="GO" id="GO:0009408">
    <property type="term" value="P:response to heat"/>
    <property type="evidence" value="ECO:0007669"/>
    <property type="project" value="UniProtKB-UniRule"/>
</dbReference>
<comment type="caution">
    <text evidence="7">Lacks conserved residue(s) required for the propagation of feature annotation.</text>
</comment>
<dbReference type="AlphaFoldDB" id="A0A7W8DUD8"/>
<dbReference type="InterPro" id="IPR000943">
    <property type="entry name" value="RNA_pol_sigma70"/>
</dbReference>
<evidence type="ECO:0000256" key="6">
    <source>
        <dbReference type="ARBA" id="ARBA00023163"/>
    </source>
</evidence>
<dbReference type="SUPFAM" id="SSF88946">
    <property type="entry name" value="Sigma2 domain of RNA polymerase sigma factors"/>
    <property type="match status" value="1"/>
</dbReference>
<keyword evidence="1 7" id="KW-0963">Cytoplasm</keyword>
<keyword evidence="4 7" id="KW-0731">Sigma factor</keyword>
<dbReference type="InterPro" id="IPR007630">
    <property type="entry name" value="RNA_pol_sigma70_r4"/>
</dbReference>
<sequence length="301" mass="34529">MARNTLPSITAGEGGLNRYLDEIRKFPMLEPQQEYMLAKRYQEHGDRNAAHQLVTSHLRLVAKIAMGYRGYGLPIGEVVSEGNVGLMQAVKKFDPERGFRLATYAMWWIKASIQEYILRSWSLVKMGTTANQKRLFFNLRRMKGKIQAIEDGDLRPDQVKEIATKLNVSEDEVVSMNRRLSGDASLNAPIKASEGDSGQWQDWLVDDHDSQEETLIEQDELDTRRAMLARAMGVLNDRERRIFEARRLAEDPVTLEELSSEFDISRERVRQIEVRAFEKVQEAVQKYAAEQARAVRVIEDA</sequence>
<dbReference type="Gene3D" id="1.20.120.1810">
    <property type="match status" value="1"/>
</dbReference>
<evidence type="ECO:0000256" key="5">
    <source>
        <dbReference type="ARBA" id="ARBA00023125"/>
    </source>
</evidence>
<dbReference type="InterPro" id="IPR013325">
    <property type="entry name" value="RNA_pol_sigma_r2"/>
</dbReference>
<dbReference type="Pfam" id="PF04542">
    <property type="entry name" value="Sigma70_r2"/>
    <property type="match status" value="1"/>
</dbReference>
<protein>
    <recommendedName>
        <fullName evidence="7 8">RNA polymerase sigma factor RpoH</fullName>
    </recommendedName>
    <alternativeName>
        <fullName evidence="7">RNA polymerase sigma-32 factor</fullName>
    </alternativeName>
</protein>
<feature type="region of interest" description="Sigma-70 factor domain-2" evidence="7">
    <location>
        <begin position="53"/>
        <end position="122"/>
    </location>
</feature>
<organism evidence="11 12">
    <name type="scientific">Shinella fusca</name>
    <dbReference type="NCBI Taxonomy" id="544480"/>
    <lineage>
        <taxon>Bacteria</taxon>
        <taxon>Pseudomonadati</taxon>
        <taxon>Pseudomonadota</taxon>
        <taxon>Alphaproteobacteria</taxon>
        <taxon>Hyphomicrobiales</taxon>
        <taxon>Rhizobiaceae</taxon>
        <taxon>Shinella</taxon>
    </lineage>
</organism>
<dbReference type="InterPro" id="IPR014284">
    <property type="entry name" value="RNA_pol_sigma-70_dom"/>
</dbReference>
<name>A0A7W8DUD8_9HYPH</name>
<dbReference type="PROSITE" id="PS00715">
    <property type="entry name" value="SIGMA70_1"/>
    <property type="match status" value="1"/>
</dbReference>
<dbReference type="PRINTS" id="PR00046">
    <property type="entry name" value="SIGMA70FCT"/>
</dbReference>
<dbReference type="HAMAP" id="MF_00961">
    <property type="entry name" value="Sigma70_RpoH"/>
    <property type="match status" value="1"/>
</dbReference>
<dbReference type="GO" id="GO:0006352">
    <property type="term" value="P:DNA-templated transcription initiation"/>
    <property type="evidence" value="ECO:0007669"/>
    <property type="project" value="UniProtKB-UniRule"/>
</dbReference>
<dbReference type="NCBIfam" id="TIGR02937">
    <property type="entry name" value="sigma70-ECF"/>
    <property type="match status" value="1"/>
</dbReference>
<dbReference type="PIRSF" id="PIRSF000770">
    <property type="entry name" value="RNA_pol_sigma-SigE/K"/>
    <property type="match status" value="1"/>
</dbReference>
<feature type="domain" description="RNA polymerase sigma-70" evidence="9">
    <location>
        <begin position="77"/>
        <end position="90"/>
    </location>
</feature>
<comment type="subcellular location">
    <subcellularLocation>
        <location evidence="7">Cytoplasm</location>
    </subcellularLocation>
</comment>
<dbReference type="Pfam" id="PF04545">
    <property type="entry name" value="Sigma70_r4"/>
    <property type="match status" value="1"/>
</dbReference>
<dbReference type="RefSeq" id="WP_184144124.1">
    <property type="nucleotide sequence ID" value="NZ_JACHIK010000006.1"/>
</dbReference>
<accession>A0A7W8DUD8</accession>
<evidence type="ECO:0000256" key="3">
    <source>
        <dbReference type="ARBA" id="ARBA00023016"/>
    </source>
</evidence>
<keyword evidence="5 7" id="KW-0238">DNA-binding</keyword>
<evidence type="ECO:0000256" key="2">
    <source>
        <dbReference type="ARBA" id="ARBA00023015"/>
    </source>
</evidence>
<feature type="domain" description="RNA polymerase sigma-70" evidence="10">
    <location>
        <begin position="254"/>
        <end position="280"/>
    </location>
</feature>